<dbReference type="STRING" id="195105.CN97_15195"/>
<dbReference type="Proteomes" id="UP000028826">
    <property type="component" value="Unassembled WGS sequence"/>
</dbReference>
<dbReference type="OrthoDB" id="9769667at2"/>
<dbReference type="RefSeq" id="WP_051911095.1">
    <property type="nucleotide sequence ID" value="NZ_CAMIFG010000113.1"/>
</dbReference>
<proteinExistence type="predicted"/>
<dbReference type="GeneID" id="39676749"/>
<evidence type="ECO:0000313" key="2">
    <source>
        <dbReference type="Proteomes" id="UP000028826"/>
    </source>
</evidence>
<sequence length="111" mass="11816">MRGTATGMLAAPRWSALVGEGLAQGAVTSRVQSHWPKASSSFNDSLGMFAKEVERRADGAFKMILLGDGEFAKGTHKYRAARCGADGDDQPLLYAEAASLLYGIPVALREN</sequence>
<dbReference type="EMBL" id="JGYG01000004">
    <property type="protein sequence ID" value="KFI30093.1"/>
    <property type="molecule type" value="Genomic_DNA"/>
</dbReference>
<reference evidence="1 2" key="1">
    <citation type="submission" date="2014-03" db="EMBL/GenBank/DDBJ databases">
        <title>Genome of Haematobacter massiliensis CCUG 47968.</title>
        <authorList>
            <person name="Wang D."/>
            <person name="Wang G."/>
        </authorList>
    </citation>
    <scope>NUCLEOTIDE SEQUENCE [LARGE SCALE GENOMIC DNA]</scope>
    <source>
        <strain evidence="1 2">CCUG 47968</strain>
    </source>
</reference>
<protein>
    <submittedName>
        <fullName evidence="1">Uncharacterized protein</fullName>
    </submittedName>
</protein>
<accession>A0A086Y743</accession>
<comment type="caution">
    <text evidence="1">The sequence shown here is derived from an EMBL/GenBank/DDBJ whole genome shotgun (WGS) entry which is preliminary data.</text>
</comment>
<organism evidence="1 2">
    <name type="scientific">Haematobacter massiliensis</name>
    <dbReference type="NCBI Taxonomy" id="195105"/>
    <lineage>
        <taxon>Bacteria</taxon>
        <taxon>Pseudomonadati</taxon>
        <taxon>Pseudomonadota</taxon>
        <taxon>Alphaproteobacteria</taxon>
        <taxon>Rhodobacterales</taxon>
        <taxon>Paracoccaceae</taxon>
        <taxon>Haematobacter</taxon>
    </lineage>
</organism>
<gene>
    <name evidence="1" type="ORF">CN97_15195</name>
</gene>
<name>A0A086Y743_9RHOB</name>
<evidence type="ECO:0000313" key="1">
    <source>
        <dbReference type="EMBL" id="KFI30093.1"/>
    </source>
</evidence>
<keyword evidence="2" id="KW-1185">Reference proteome</keyword>
<dbReference type="AlphaFoldDB" id="A0A086Y743"/>